<evidence type="ECO:0000313" key="2">
    <source>
        <dbReference type="Proteomes" id="UP001207582"/>
    </source>
</evidence>
<dbReference type="RefSeq" id="WP_264773011.1">
    <property type="nucleotide sequence ID" value="NZ_JAPDOG010000021.1"/>
</dbReference>
<gene>
    <name evidence="1" type="ORF">OM960_18665</name>
</gene>
<name>A0ABT3J7D0_9RHOB</name>
<sequence>MTRDDARAYWAASGLTYADLTGHSLKGLRKIIDAALRSSGLIEGYRAAGAPRITRIGTGIAAEIYCRAYYFDRREAVTFNRDGFIGFAGWADEKNVQPILSAFRAWVDELKSAAPRVAR</sequence>
<evidence type="ECO:0000313" key="1">
    <source>
        <dbReference type="EMBL" id="MCW3783566.1"/>
    </source>
</evidence>
<keyword evidence="2" id="KW-1185">Reference proteome</keyword>
<dbReference type="EMBL" id="JAPDOG010000021">
    <property type="protein sequence ID" value="MCW3783566.1"/>
    <property type="molecule type" value="Genomic_DNA"/>
</dbReference>
<accession>A0ABT3J7D0</accession>
<reference evidence="1 2" key="1">
    <citation type="submission" date="2022-10" db="EMBL/GenBank/DDBJ databases">
        <title>Defluviimonas sp. CAU 1641 isolated from mud.</title>
        <authorList>
            <person name="Kim W."/>
        </authorList>
    </citation>
    <scope>NUCLEOTIDE SEQUENCE [LARGE SCALE GENOMIC DNA]</scope>
    <source>
        <strain evidence="1 2">CAU 1641</strain>
    </source>
</reference>
<comment type="caution">
    <text evidence="1">The sequence shown here is derived from an EMBL/GenBank/DDBJ whole genome shotgun (WGS) entry which is preliminary data.</text>
</comment>
<organism evidence="1 2">
    <name type="scientific">Defluviimonas salinarum</name>
    <dbReference type="NCBI Taxonomy" id="2992147"/>
    <lineage>
        <taxon>Bacteria</taxon>
        <taxon>Pseudomonadati</taxon>
        <taxon>Pseudomonadota</taxon>
        <taxon>Alphaproteobacteria</taxon>
        <taxon>Rhodobacterales</taxon>
        <taxon>Paracoccaceae</taxon>
        <taxon>Albidovulum</taxon>
    </lineage>
</organism>
<protein>
    <submittedName>
        <fullName evidence="1">Uncharacterized protein</fullName>
    </submittedName>
</protein>
<dbReference type="Proteomes" id="UP001207582">
    <property type="component" value="Unassembled WGS sequence"/>
</dbReference>
<proteinExistence type="predicted"/>